<dbReference type="RefSeq" id="YP_009031547.1">
    <property type="nucleotide sequence ID" value="NC_024138.1"/>
</dbReference>
<evidence type="ECO:0000313" key="2">
    <source>
        <dbReference type="Proteomes" id="UP000024435"/>
    </source>
</evidence>
<dbReference type="GeneID" id="19487475"/>
<dbReference type="KEGG" id="vg:19487475"/>
<gene>
    <name evidence="1" type="primary">37</name>
    <name evidence="1" type="ORF">PBI_MOSMORIS_37</name>
</gene>
<keyword evidence="2" id="KW-1185">Reference proteome</keyword>
<dbReference type="Proteomes" id="UP000024435">
    <property type="component" value="Segment"/>
</dbReference>
<dbReference type="EMBL" id="KJ538721">
    <property type="protein sequence ID" value="AHY84111.1"/>
    <property type="molecule type" value="Genomic_DNA"/>
</dbReference>
<sequence>MTQLEGITPRASFGGTDQRWLGSREGMDTCRTITLDHDAWQGKVVNGRLKGGEAVAFNTSTKKWVPYASGGSNGTNQLAGFLRNDMPFRVGGGDKTAALLTRGRIILKYLPSTVAANATRHANSRFELIDVDAE</sequence>
<organism evidence="1 2">
    <name type="scientific">Mycobacterium phage MosMoris</name>
    <dbReference type="NCBI Taxonomy" id="1471542"/>
    <lineage>
        <taxon>Viruses</taxon>
        <taxon>Duplodnaviria</taxon>
        <taxon>Heunggongvirae</taxon>
        <taxon>Uroviricota</taxon>
        <taxon>Caudoviricetes</taxon>
        <taxon>Marvinvirus</taxon>
        <taxon>Marvinvirus mosmoris</taxon>
    </lineage>
</organism>
<protein>
    <recommendedName>
        <fullName evidence="3">Capsid decoration protein</fullName>
    </recommendedName>
</protein>
<evidence type="ECO:0000313" key="1">
    <source>
        <dbReference type="EMBL" id="AHY84111.1"/>
    </source>
</evidence>
<name>A0A023ZWB9_9CAUD</name>
<reference evidence="1 2" key="1">
    <citation type="submission" date="2014-03" db="EMBL/GenBank/DDBJ databases">
        <authorList>
            <person name="Bragg J."/>
            <person name="Dehn A."/>
            <person name="Hefner M."/>
            <person name="McHugh D."/>
            <person name="Petersen P."/>
            <person name="Zeba F."/>
            <person name="Zegers G.P."/>
            <person name="Page S.T."/>
            <person name="Bradley K.W."/>
            <person name="Clarke D.Q."/>
            <person name="Lewis M.F."/>
            <person name="Barker L.P."/>
            <person name="Bailey C."/>
            <person name="Asai D.J."/>
            <person name="Garber M.L."/>
            <person name="Bowman C.A."/>
            <person name="Russell D.A."/>
            <person name="Pope W.H."/>
            <person name="Jacobs-Sera D."/>
            <person name="Hendrix R.W."/>
            <person name="Hatfull G.F."/>
        </authorList>
    </citation>
    <scope>NUCLEOTIDE SEQUENCE [LARGE SCALE GENOMIC DNA]</scope>
</reference>
<accession>A0A023ZWB9</accession>
<evidence type="ECO:0008006" key="3">
    <source>
        <dbReference type="Google" id="ProtNLM"/>
    </source>
</evidence>
<proteinExistence type="predicted"/>